<keyword evidence="2" id="KW-1185">Reference proteome</keyword>
<dbReference type="GeneID" id="76043413"/>
<accession>A0A1H9PG76</accession>
<dbReference type="Gene3D" id="3.30.1240.10">
    <property type="match status" value="1"/>
</dbReference>
<comment type="caution">
    <text evidence="1">The sequence shown here is derived from an EMBL/GenBank/DDBJ whole genome shotgun (WGS) entry which is preliminary data.</text>
</comment>
<protein>
    <recommendedName>
        <fullName evidence="3">HAD superfamily hydrolase</fullName>
    </recommendedName>
</protein>
<organism evidence="1 2">
    <name type="scientific">Pediococcus ethanolidurans</name>
    <dbReference type="NCBI Taxonomy" id="319653"/>
    <lineage>
        <taxon>Bacteria</taxon>
        <taxon>Bacillati</taxon>
        <taxon>Bacillota</taxon>
        <taxon>Bacilli</taxon>
        <taxon>Lactobacillales</taxon>
        <taxon>Lactobacillaceae</taxon>
        <taxon>Pediococcus</taxon>
    </lineage>
</organism>
<dbReference type="SFLD" id="SFLDS00003">
    <property type="entry name" value="Haloacid_Dehalogenase"/>
    <property type="match status" value="1"/>
</dbReference>
<dbReference type="NCBIfam" id="TIGR01484">
    <property type="entry name" value="HAD-SF-IIB"/>
    <property type="match status" value="1"/>
</dbReference>
<evidence type="ECO:0000313" key="2">
    <source>
        <dbReference type="Proteomes" id="UP000182818"/>
    </source>
</evidence>
<sequence length="270" mass="30271">MDPYIVFMDIDGTLISHNQNVSVMTKKVIEQLQQRGFIFYIATGRMLSLAQVIQKRINPKVEVIASNGSVYQKGHHLHMDHLGWKAISTVYDVTTELGLSTNFFSTDRTFYTRRKPWDLSRLARMRVMQDGAGKFEDVHDRDHLNDVSEQIINGIVIARGELDKLAIARQRLLDADVLNVSSSSPDNIELIPRRVDKASAVRAITNQYGIPVDHTIAFGNDKNDLGMLKAVGTGVAMGNSADEIKKQADAVTEASEEDGLPKYLKRRFLD</sequence>
<dbReference type="PANTHER" id="PTHR10000">
    <property type="entry name" value="PHOSPHOSERINE PHOSPHATASE"/>
    <property type="match status" value="1"/>
</dbReference>
<dbReference type="InterPro" id="IPR000150">
    <property type="entry name" value="Cof"/>
</dbReference>
<name>A0A1H9PG76_9LACO</name>
<gene>
    <name evidence="1" type="ORF">SAMN04487973_10757</name>
</gene>
<dbReference type="NCBIfam" id="TIGR00099">
    <property type="entry name" value="Cof-subfamily"/>
    <property type="match status" value="1"/>
</dbReference>
<dbReference type="RefSeq" id="WP_057805969.1">
    <property type="nucleotide sequence ID" value="NZ_BJYP01000014.1"/>
</dbReference>
<proteinExistence type="predicted"/>
<dbReference type="SUPFAM" id="SSF56784">
    <property type="entry name" value="HAD-like"/>
    <property type="match status" value="1"/>
</dbReference>
<dbReference type="InterPro" id="IPR006379">
    <property type="entry name" value="HAD-SF_hydro_IIB"/>
</dbReference>
<dbReference type="Pfam" id="PF08282">
    <property type="entry name" value="Hydrolase_3"/>
    <property type="match status" value="1"/>
</dbReference>
<evidence type="ECO:0008006" key="3">
    <source>
        <dbReference type="Google" id="ProtNLM"/>
    </source>
</evidence>
<dbReference type="SFLD" id="SFLDG01140">
    <property type="entry name" value="C2.B:_Phosphomannomutase_and_P"/>
    <property type="match status" value="1"/>
</dbReference>
<dbReference type="Gene3D" id="3.40.50.1000">
    <property type="entry name" value="HAD superfamily/HAD-like"/>
    <property type="match status" value="1"/>
</dbReference>
<dbReference type="InterPro" id="IPR036412">
    <property type="entry name" value="HAD-like_sf"/>
</dbReference>
<evidence type="ECO:0000313" key="1">
    <source>
        <dbReference type="EMBL" id="SER46865.1"/>
    </source>
</evidence>
<dbReference type="EMBL" id="FOGK01000007">
    <property type="protein sequence ID" value="SER46865.1"/>
    <property type="molecule type" value="Genomic_DNA"/>
</dbReference>
<dbReference type="Proteomes" id="UP000182818">
    <property type="component" value="Unassembled WGS sequence"/>
</dbReference>
<dbReference type="PANTHER" id="PTHR10000:SF23">
    <property type="entry name" value="5-AMINO-6-(5-PHOSPHO-D-RIBITYLAMINO)URACIL PHOSPHATASE YITU"/>
    <property type="match status" value="1"/>
</dbReference>
<reference evidence="1 2" key="1">
    <citation type="submission" date="2016-10" db="EMBL/GenBank/DDBJ databases">
        <authorList>
            <person name="Varghese N."/>
            <person name="Submissions S."/>
        </authorList>
    </citation>
    <scope>NUCLEOTIDE SEQUENCE [LARGE SCALE GENOMIC DNA]</scope>
    <source>
        <strain evidence="1 2">CGMCC 1.3889</strain>
    </source>
</reference>
<dbReference type="InterPro" id="IPR023214">
    <property type="entry name" value="HAD_sf"/>
</dbReference>